<keyword evidence="2" id="KW-0269">Exonuclease</keyword>
<keyword evidence="2" id="KW-0540">Nuclease</keyword>
<proteinExistence type="predicted"/>
<keyword evidence="3" id="KW-1185">Reference proteome</keyword>
<dbReference type="InterPro" id="IPR036397">
    <property type="entry name" value="RNaseH_sf"/>
</dbReference>
<dbReference type="GO" id="GO:0004527">
    <property type="term" value="F:exonuclease activity"/>
    <property type="evidence" value="ECO:0007669"/>
    <property type="project" value="UniProtKB-KW"/>
</dbReference>
<organism evidence="2 3">
    <name type="scientific">Paludisphaera mucosa</name>
    <dbReference type="NCBI Taxonomy" id="3030827"/>
    <lineage>
        <taxon>Bacteria</taxon>
        <taxon>Pseudomonadati</taxon>
        <taxon>Planctomycetota</taxon>
        <taxon>Planctomycetia</taxon>
        <taxon>Isosphaerales</taxon>
        <taxon>Isosphaeraceae</taxon>
        <taxon>Paludisphaera</taxon>
    </lineage>
</organism>
<dbReference type="InterPro" id="IPR012337">
    <property type="entry name" value="RNaseH-like_sf"/>
</dbReference>
<evidence type="ECO:0000313" key="2">
    <source>
        <dbReference type="EMBL" id="MDG3007179.1"/>
    </source>
</evidence>
<accession>A0ABT6FI07</accession>
<feature type="domain" description="Exonuclease" evidence="1">
    <location>
        <begin position="10"/>
        <end position="176"/>
    </location>
</feature>
<dbReference type="CDD" id="cd06127">
    <property type="entry name" value="DEDDh"/>
    <property type="match status" value="1"/>
</dbReference>
<gene>
    <name evidence="2" type="ORF">PZE19_25730</name>
</gene>
<dbReference type="Proteomes" id="UP001216907">
    <property type="component" value="Unassembled WGS sequence"/>
</dbReference>
<dbReference type="Pfam" id="PF00929">
    <property type="entry name" value="RNase_T"/>
    <property type="match status" value="1"/>
</dbReference>
<dbReference type="PANTHER" id="PTHR30231:SF41">
    <property type="entry name" value="DNA POLYMERASE III SUBUNIT EPSILON"/>
    <property type="match status" value="1"/>
</dbReference>
<dbReference type="PANTHER" id="PTHR30231">
    <property type="entry name" value="DNA POLYMERASE III SUBUNIT EPSILON"/>
    <property type="match status" value="1"/>
</dbReference>
<protein>
    <submittedName>
        <fullName evidence="2">3'-5' exonuclease</fullName>
    </submittedName>
</protein>
<dbReference type="SMART" id="SM00479">
    <property type="entry name" value="EXOIII"/>
    <property type="match status" value="1"/>
</dbReference>
<dbReference type="SUPFAM" id="SSF53098">
    <property type="entry name" value="Ribonuclease H-like"/>
    <property type="match status" value="1"/>
</dbReference>
<name>A0ABT6FI07_9BACT</name>
<evidence type="ECO:0000259" key="1">
    <source>
        <dbReference type="SMART" id="SM00479"/>
    </source>
</evidence>
<dbReference type="InterPro" id="IPR013520">
    <property type="entry name" value="Ribonucl_H"/>
</dbReference>
<dbReference type="RefSeq" id="WP_277863467.1">
    <property type="nucleotide sequence ID" value="NZ_JARRAG010000002.1"/>
</dbReference>
<evidence type="ECO:0000313" key="3">
    <source>
        <dbReference type="Proteomes" id="UP001216907"/>
    </source>
</evidence>
<dbReference type="Pfam" id="PF20600">
    <property type="entry name" value="ExoX-like_C"/>
    <property type="match status" value="1"/>
</dbReference>
<dbReference type="Gene3D" id="3.30.420.10">
    <property type="entry name" value="Ribonuclease H-like superfamily/Ribonuclease H"/>
    <property type="match status" value="1"/>
</dbReference>
<sequence>MLKNIILERPLAVIDLETTGVDVKVDRIIEVSVLKISPGGEADHRTRRVNPGVPIPPEATAVHGIGDDDVADCPTFRAIAPGLARYLDGCDLGGFNILKYDLRLLAAEYNRAGLTFPIAGRKVVDACHLFHQRERRDLTAAYKFYCGLDHVGAHGAAADVLATLAILDAQVSRYDDLPRTIDGLHEHCTDPKALDLGGMFGRCDEGTVVFIKGKYKGRSLDDIARTKPDYLQWMLRDDYFDDTKSIASEALRQAG</sequence>
<comment type="caution">
    <text evidence="2">The sequence shown here is derived from an EMBL/GenBank/DDBJ whole genome shotgun (WGS) entry which is preliminary data.</text>
</comment>
<dbReference type="InterPro" id="IPR046768">
    <property type="entry name" value="ExoX-like_C"/>
</dbReference>
<keyword evidence="2" id="KW-0378">Hydrolase</keyword>
<dbReference type="EMBL" id="JARRAG010000002">
    <property type="protein sequence ID" value="MDG3007179.1"/>
    <property type="molecule type" value="Genomic_DNA"/>
</dbReference>
<reference evidence="2 3" key="1">
    <citation type="submission" date="2023-03" db="EMBL/GenBank/DDBJ databases">
        <title>Paludisphaera mucosa sp. nov. a novel planctomycete from northern fen.</title>
        <authorList>
            <person name="Ivanova A."/>
        </authorList>
    </citation>
    <scope>NUCLEOTIDE SEQUENCE [LARGE SCALE GENOMIC DNA]</scope>
    <source>
        <strain evidence="2 3">Pla2</strain>
    </source>
</reference>